<dbReference type="EC" id="2.7.13.3" evidence="3"/>
<dbReference type="GO" id="GO:0005886">
    <property type="term" value="C:plasma membrane"/>
    <property type="evidence" value="ECO:0007669"/>
    <property type="project" value="UniProtKB-SubCell"/>
</dbReference>
<evidence type="ECO:0000256" key="6">
    <source>
        <dbReference type="ARBA" id="ARBA00022679"/>
    </source>
</evidence>
<evidence type="ECO:0000256" key="10">
    <source>
        <dbReference type="ARBA" id="ARBA00022840"/>
    </source>
</evidence>
<dbReference type="Pfam" id="PF02518">
    <property type="entry name" value="HATPase_c"/>
    <property type="match status" value="1"/>
</dbReference>
<keyword evidence="6" id="KW-0808">Transferase</keyword>
<evidence type="ECO:0000313" key="25">
    <source>
        <dbReference type="EMBL" id="NLR64772.1"/>
    </source>
</evidence>
<evidence type="ECO:0000256" key="12">
    <source>
        <dbReference type="ARBA" id="ARBA00023012"/>
    </source>
</evidence>
<dbReference type="InterPro" id="IPR035965">
    <property type="entry name" value="PAS-like_dom_sf"/>
</dbReference>
<evidence type="ECO:0000256" key="3">
    <source>
        <dbReference type="ARBA" id="ARBA00012438"/>
    </source>
</evidence>
<dbReference type="Pfam" id="PF01627">
    <property type="entry name" value="Hpt"/>
    <property type="match status" value="1"/>
</dbReference>
<feature type="domain" description="PAS" evidence="22">
    <location>
        <begin position="344"/>
        <end position="397"/>
    </location>
</feature>
<comment type="subunit">
    <text evidence="14">At low DSF concentrations, interacts with RpfF.</text>
</comment>
<dbReference type="SUPFAM" id="SSF47226">
    <property type="entry name" value="Histidine-containing phosphotransfer domain, HPT domain"/>
    <property type="match status" value="1"/>
</dbReference>
<dbReference type="RefSeq" id="WP_168870705.1">
    <property type="nucleotide sequence ID" value="NZ_JABAIA010000001.1"/>
</dbReference>
<keyword evidence="9" id="KW-0418">Kinase</keyword>
<dbReference type="CDD" id="cd16922">
    <property type="entry name" value="HATPase_EvgS-ArcB-TorS-like"/>
    <property type="match status" value="1"/>
</dbReference>
<dbReference type="PROSITE" id="PS50894">
    <property type="entry name" value="HPT"/>
    <property type="match status" value="1"/>
</dbReference>
<dbReference type="SMART" id="SM00448">
    <property type="entry name" value="REC"/>
    <property type="match status" value="1"/>
</dbReference>
<dbReference type="Pfam" id="PF05227">
    <property type="entry name" value="CHASE3"/>
    <property type="match status" value="1"/>
</dbReference>
<dbReference type="Proteomes" id="UP000570474">
    <property type="component" value="Unassembled WGS sequence"/>
</dbReference>
<keyword evidence="10" id="KW-0067">ATP-binding</keyword>
<name>A0A847RPB4_9BACT</name>
<dbReference type="AlphaFoldDB" id="A0A847RPB4"/>
<dbReference type="Pfam" id="PF00989">
    <property type="entry name" value="PAS"/>
    <property type="match status" value="1"/>
</dbReference>
<keyword evidence="4" id="KW-1003">Cell membrane</keyword>
<dbReference type="PROSITE" id="PS50109">
    <property type="entry name" value="HIS_KIN"/>
    <property type="match status" value="1"/>
</dbReference>
<feature type="domain" description="HPt" evidence="24">
    <location>
        <begin position="903"/>
        <end position="997"/>
    </location>
</feature>
<dbReference type="CDD" id="cd00082">
    <property type="entry name" value="HisKA"/>
    <property type="match status" value="1"/>
</dbReference>
<feature type="domain" description="Response regulatory" evidence="21">
    <location>
        <begin position="734"/>
        <end position="849"/>
    </location>
</feature>
<proteinExistence type="predicted"/>
<dbReference type="Pfam" id="PF00072">
    <property type="entry name" value="Response_reg"/>
    <property type="match status" value="1"/>
</dbReference>
<evidence type="ECO:0000259" key="21">
    <source>
        <dbReference type="PROSITE" id="PS50110"/>
    </source>
</evidence>
<dbReference type="CDD" id="cd00130">
    <property type="entry name" value="PAS"/>
    <property type="match status" value="2"/>
</dbReference>
<dbReference type="SUPFAM" id="SSF55785">
    <property type="entry name" value="PYP-like sensor domain (PAS domain)"/>
    <property type="match status" value="2"/>
</dbReference>
<dbReference type="Gene3D" id="3.30.450.20">
    <property type="entry name" value="PAS domain"/>
    <property type="match status" value="2"/>
</dbReference>
<dbReference type="Gene3D" id="3.40.50.2300">
    <property type="match status" value="1"/>
</dbReference>
<dbReference type="CDD" id="cd17546">
    <property type="entry name" value="REC_hyHK_CKI1_RcsC-like"/>
    <property type="match status" value="1"/>
</dbReference>
<dbReference type="CDD" id="cd00088">
    <property type="entry name" value="HPT"/>
    <property type="match status" value="1"/>
</dbReference>
<dbReference type="Gene3D" id="3.30.565.10">
    <property type="entry name" value="Histidine kinase-like ATPase, C-terminal domain"/>
    <property type="match status" value="1"/>
</dbReference>
<evidence type="ECO:0000256" key="13">
    <source>
        <dbReference type="ARBA" id="ARBA00023136"/>
    </source>
</evidence>
<dbReference type="SUPFAM" id="SSF52172">
    <property type="entry name" value="CheY-like"/>
    <property type="match status" value="1"/>
</dbReference>
<feature type="domain" description="Histidine kinase" evidence="20">
    <location>
        <begin position="485"/>
        <end position="709"/>
    </location>
</feature>
<feature type="transmembrane region" description="Helical" evidence="19">
    <location>
        <begin position="6"/>
        <end position="27"/>
    </location>
</feature>
<dbReference type="GO" id="GO:0005524">
    <property type="term" value="F:ATP binding"/>
    <property type="evidence" value="ECO:0007669"/>
    <property type="project" value="UniProtKB-KW"/>
</dbReference>
<dbReference type="PROSITE" id="PS50113">
    <property type="entry name" value="PAC"/>
    <property type="match status" value="1"/>
</dbReference>
<evidence type="ECO:0000256" key="2">
    <source>
        <dbReference type="ARBA" id="ARBA00004651"/>
    </source>
</evidence>
<evidence type="ECO:0000313" key="26">
    <source>
        <dbReference type="Proteomes" id="UP000570474"/>
    </source>
</evidence>
<evidence type="ECO:0000259" key="20">
    <source>
        <dbReference type="PROSITE" id="PS50109"/>
    </source>
</evidence>
<dbReference type="InterPro" id="IPR005467">
    <property type="entry name" value="His_kinase_dom"/>
</dbReference>
<dbReference type="FunFam" id="3.30.565.10:FF:000010">
    <property type="entry name" value="Sensor histidine kinase RcsC"/>
    <property type="match status" value="1"/>
</dbReference>
<evidence type="ECO:0000256" key="17">
    <source>
        <dbReference type="PROSITE-ProRule" id="PRU00169"/>
    </source>
</evidence>
<keyword evidence="12" id="KW-0902">Two-component regulatory system</keyword>
<evidence type="ECO:0000256" key="8">
    <source>
        <dbReference type="ARBA" id="ARBA00022741"/>
    </source>
</evidence>
<sequence length="1002" mass="112956">MRNITLTVITLVIAVLMVLSGFIFYAVTVRKRTNAAADWIRTSQITTNQARAISILDYRSTAGIKDFLLSNGRLIPPEVRLQDSLQQALQRLSGNTHNTTTQQEHLQAIQQLLLQRRHTKQQIIATANTNPAQAEEMILGTAFSAQTASLRNLINTYIDTEQQELLQRIRKDSSYTSWSLWVTLGLSAFMIILLIGEVRFIFKLSVKIKDWGNQLLKSEQTFKRLVEEAEPIIYQSTKHGFFTYVSPRAEALTGYPNTTLIGKHYSLLLDDKEFERLKTFYLQQLENGDEYSSLRFEITTRTGEKKWVEQLAYLITGENGSKEFECIVRDIDREYRKEQHVQYLQKRLEAILDNMPSMMFVKDMPGNYLLVNNRFMEVMGVSKDDIVGKTDTDLRYPWVERYAGMSRKVMETGTREKTEETLTIDGKTYHFLLTMFPLRNASHEMIGICCIGTDLTEKTLYLEQEKEAREKAVEAQKSQETFLANMSHEIRTPMNGIVGMTQLLLQEKGLSPIQQEYVTAIRRSAENLLVIINEILDFSKIKAGKLEVVSEPFNLREVVSSTTFPLQLQAREKGLVFNVRTAENMPVELLGDAVRLRQILTNLIENAIKFTLKGYVTVTVTLVSADKNNSGLRIGFEVKDTGIGIPADKLDVIFESFSQSHKGNSRDFGGTGLGLTICKHLIDLQNGTLKVESSPDTGSVFYFELPFTKNPFPRPQLPGQPQPQPPAQPLKGLSVLIVEDNRINQQVAYYTLKKGGCSRIDVADSGMAALEILSTKSYNCIIMDLQMPGMDGYETTRAIRNNGINTSIIALTASALDGERERCLQAGMNDYVSKPFEKEDLFRKIQASTNNSDDQGPQPEHRPGPAQQLSTPAGSGGSGLPPSDPAPNEKPAISFEFIHSAVAEDEVKIVLEELVLSMPAYISQMRQYIEEKNWEEVGNLAHQLKGNLGFVSMHEAVQLAHEINRGVVLDNNYEEISRKAARIEELFNRYKPDIEAHIAICL</sequence>
<dbReference type="InterPro" id="IPR000014">
    <property type="entry name" value="PAS"/>
</dbReference>
<dbReference type="SUPFAM" id="SSF47384">
    <property type="entry name" value="Homodimeric domain of signal transducing histidine kinase"/>
    <property type="match status" value="1"/>
</dbReference>
<dbReference type="Gene3D" id="1.10.287.130">
    <property type="match status" value="1"/>
</dbReference>
<feature type="transmembrane region" description="Helical" evidence="19">
    <location>
        <begin position="178"/>
        <end position="202"/>
    </location>
</feature>
<comment type="catalytic activity">
    <reaction evidence="1">
        <text>ATP + protein L-histidine = ADP + protein N-phospho-L-histidine.</text>
        <dbReference type="EC" id="2.7.13.3"/>
    </reaction>
</comment>
<dbReference type="PANTHER" id="PTHR45339:SF1">
    <property type="entry name" value="HYBRID SIGNAL TRANSDUCTION HISTIDINE KINASE J"/>
    <property type="match status" value="1"/>
</dbReference>
<dbReference type="GO" id="GO:0006355">
    <property type="term" value="P:regulation of DNA-templated transcription"/>
    <property type="evidence" value="ECO:0007669"/>
    <property type="project" value="InterPro"/>
</dbReference>
<keyword evidence="11 19" id="KW-1133">Transmembrane helix</keyword>
<dbReference type="FunFam" id="1.10.287.130:FF:000002">
    <property type="entry name" value="Two-component osmosensing histidine kinase"/>
    <property type="match status" value="1"/>
</dbReference>
<comment type="subcellular location">
    <subcellularLocation>
        <location evidence="2">Cell membrane</location>
        <topology evidence="2">Multi-pass membrane protein</topology>
    </subcellularLocation>
</comment>
<dbReference type="GO" id="GO:0000155">
    <property type="term" value="F:phosphorelay sensor kinase activity"/>
    <property type="evidence" value="ECO:0007669"/>
    <property type="project" value="InterPro"/>
</dbReference>
<evidence type="ECO:0000259" key="22">
    <source>
        <dbReference type="PROSITE" id="PS50112"/>
    </source>
</evidence>
<evidence type="ECO:0000256" key="11">
    <source>
        <dbReference type="ARBA" id="ARBA00022989"/>
    </source>
</evidence>
<dbReference type="InterPro" id="IPR008207">
    <property type="entry name" value="Sig_transdc_His_kin_Hpt_dom"/>
</dbReference>
<dbReference type="SMART" id="SM00388">
    <property type="entry name" value="HisKA"/>
    <property type="match status" value="1"/>
</dbReference>
<dbReference type="PRINTS" id="PR00344">
    <property type="entry name" value="BCTRLSENSOR"/>
</dbReference>
<protein>
    <recommendedName>
        <fullName evidence="15">Sensory/regulatory protein RpfC</fullName>
        <ecNumber evidence="3">2.7.13.3</ecNumber>
    </recommendedName>
</protein>
<dbReference type="InterPro" id="IPR003661">
    <property type="entry name" value="HisK_dim/P_dom"/>
</dbReference>
<feature type="region of interest" description="Disordered" evidence="18">
    <location>
        <begin position="848"/>
        <end position="890"/>
    </location>
</feature>
<evidence type="ECO:0000256" key="1">
    <source>
        <dbReference type="ARBA" id="ARBA00000085"/>
    </source>
</evidence>
<keyword evidence="13 19" id="KW-0472">Membrane</keyword>
<dbReference type="PROSITE" id="PS50110">
    <property type="entry name" value="RESPONSE_REGULATORY"/>
    <property type="match status" value="1"/>
</dbReference>
<keyword evidence="5 17" id="KW-0597">Phosphoprotein</keyword>
<feature type="modified residue" description="Phosphohistidine" evidence="16">
    <location>
        <position position="942"/>
    </location>
</feature>
<evidence type="ECO:0000256" key="4">
    <source>
        <dbReference type="ARBA" id="ARBA00022475"/>
    </source>
</evidence>
<dbReference type="SMART" id="SM00091">
    <property type="entry name" value="PAS"/>
    <property type="match status" value="2"/>
</dbReference>
<organism evidence="25 26">
    <name type="scientific">Chitinophaga varians</name>
    <dbReference type="NCBI Taxonomy" id="2202339"/>
    <lineage>
        <taxon>Bacteria</taxon>
        <taxon>Pseudomonadati</taxon>
        <taxon>Bacteroidota</taxon>
        <taxon>Chitinophagia</taxon>
        <taxon>Chitinophagales</taxon>
        <taxon>Chitinophagaceae</taxon>
        <taxon>Chitinophaga</taxon>
    </lineage>
</organism>
<dbReference type="InterPro" id="IPR036641">
    <property type="entry name" value="HPT_dom_sf"/>
</dbReference>
<dbReference type="Pfam" id="PF00512">
    <property type="entry name" value="HisKA"/>
    <property type="match status" value="1"/>
</dbReference>
<evidence type="ECO:0000256" key="15">
    <source>
        <dbReference type="ARBA" id="ARBA00068150"/>
    </source>
</evidence>
<dbReference type="InterPro" id="IPR007891">
    <property type="entry name" value="CHASE3"/>
</dbReference>
<reference evidence="25 26" key="1">
    <citation type="submission" date="2020-04" db="EMBL/GenBank/DDBJ databases">
        <authorList>
            <person name="Yin C."/>
        </authorList>
    </citation>
    <scope>NUCLEOTIDE SEQUENCE [LARGE SCALE GENOMIC DNA]</scope>
    <source>
        <strain evidence="25 26">Ae27</strain>
    </source>
</reference>
<dbReference type="NCBIfam" id="TIGR00229">
    <property type="entry name" value="sensory_box"/>
    <property type="match status" value="2"/>
</dbReference>
<dbReference type="InterPro" id="IPR011006">
    <property type="entry name" value="CheY-like_superfamily"/>
</dbReference>
<dbReference type="SMART" id="SM00387">
    <property type="entry name" value="HATPase_c"/>
    <property type="match status" value="1"/>
</dbReference>
<evidence type="ECO:0000259" key="23">
    <source>
        <dbReference type="PROSITE" id="PS50113"/>
    </source>
</evidence>
<dbReference type="PANTHER" id="PTHR45339">
    <property type="entry name" value="HYBRID SIGNAL TRANSDUCTION HISTIDINE KINASE J"/>
    <property type="match status" value="1"/>
</dbReference>
<evidence type="ECO:0000259" key="24">
    <source>
        <dbReference type="PROSITE" id="PS50894"/>
    </source>
</evidence>
<dbReference type="SUPFAM" id="SSF55874">
    <property type="entry name" value="ATPase domain of HSP90 chaperone/DNA topoisomerase II/histidine kinase"/>
    <property type="match status" value="1"/>
</dbReference>
<dbReference type="InterPro" id="IPR013656">
    <property type="entry name" value="PAS_4"/>
</dbReference>
<feature type="modified residue" description="4-aspartylphosphate" evidence="17">
    <location>
        <position position="784"/>
    </location>
</feature>
<keyword evidence="8" id="KW-0547">Nucleotide-binding</keyword>
<dbReference type="EMBL" id="JABAIA010000001">
    <property type="protein sequence ID" value="NLR64772.1"/>
    <property type="molecule type" value="Genomic_DNA"/>
</dbReference>
<feature type="domain" description="PAC" evidence="23">
    <location>
        <begin position="415"/>
        <end position="467"/>
    </location>
</feature>
<evidence type="ECO:0000256" key="16">
    <source>
        <dbReference type="PROSITE-ProRule" id="PRU00110"/>
    </source>
</evidence>
<dbReference type="InterPro" id="IPR013767">
    <property type="entry name" value="PAS_fold"/>
</dbReference>
<comment type="caution">
    <text evidence="25">The sequence shown here is derived from an EMBL/GenBank/DDBJ whole genome shotgun (WGS) entry which is preliminary data.</text>
</comment>
<gene>
    <name evidence="25" type="ORF">HGH92_10700</name>
</gene>
<dbReference type="InterPro" id="IPR036890">
    <property type="entry name" value="HATPase_C_sf"/>
</dbReference>
<evidence type="ECO:0000256" key="7">
    <source>
        <dbReference type="ARBA" id="ARBA00022692"/>
    </source>
</evidence>
<dbReference type="InterPro" id="IPR000700">
    <property type="entry name" value="PAS-assoc_C"/>
</dbReference>
<evidence type="ECO:0000256" key="18">
    <source>
        <dbReference type="SAM" id="MobiDB-lite"/>
    </source>
</evidence>
<evidence type="ECO:0000256" key="19">
    <source>
        <dbReference type="SAM" id="Phobius"/>
    </source>
</evidence>
<evidence type="ECO:0000256" key="5">
    <source>
        <dbReference type="ARBA" id="ARBA00022553"/>
    </source>
</evidence>
<evidence type="ECO:0000256" key="14">
    <source>
        <dbReference type="ARBA" id="ARBA00064003"/>
    </source>
</evidence>
<dbReference type="InterPro" id="IPR036097">
    <property type="entry name" value="HisK_dim/P_sf"/>
</dbReference>
<dbReference type="PROSITE" id="PS50112">
    <property type="entry name" value="PAS"/>
    <property type="match status" value="2"/>
</dbReference>
<dbReference type="InterPro" id="IPR003594">
    <property type="entry name" value="HATPase_dom"/>
</dbReference>
<feature type="domain" description="PAS" evidence="22">
    <location>
        <begin position="218"/>
        <end position="288"/>
    </location>
</feature>
<dbReference type="Gene3D" id="1.20.120.160">
    <property type="entry name" value="HPT domain"/>
    <property type="match status" value="1"/>
</dbReference>
<evidence type="ECO:0000256" key="9">
    <source>
        <dbReference type="ARBA" id="ARBA00022777"/>
    </source>
</evidence>
<keyword evidence="7 19" id="KW-0812">Transmembrane</keyword>
<dbReference type="InterPro" id="IPR001789">
    <property type="entry name" value="Sig_transdc_resp-reg_receiver"/>
</dbReference>
<accession>A0A847RPB4</accession>
<dbReference type="InterPro" id="IPR004358">
    <property type="entry name" value="Sig_transdc_His_kin-like_C"/>
</dbReference>
<dbReference type="Pfam" id="PF08448">
    <property type="entry name" value="PAS_4"/>
    <property type="match status" value="1"/>
</dbReference>
<keyword evidence="26" id="KW-1185">Reference proteome</keyword>